<evidence type="ECO:0000256" key="11">
    <source>
        <dbReference type="ARBA" id="ARBA00031108"/>
    </source>
</evidence>
<dbReference type="SUPFAM" id="SSF75138">
    <property type="entry name" value="HprK N-terminal domain-like"/>
    <property type="match status" value="1"/>
</dbReference>
<evidence type="ECO:0000256" key="7">
    <source>
        <dbReference type="ARBA" id="ARBA00021528"/>
    </source>
</evidence>
<evidence type="ECO:0000313" key="18">
    <source>
        <dbReference type="Proteomes" id="UP000226079"/>
    </source>
</evidence>
<comment type="pathway">
    <text evidence="3 13">Metabolic intermediate biosynthesis; acetyl-CoA biosynthesis; acetyl-CoA from acetate: step 2/2.</text>
</comment>
<name>A0A2A9CVT6_9ACTN</name>
<evidence type="ECO:0000256" key="6">
    <source>
        <dbReference type="ARBA" id="ARBA00012707"/>
    </source>
</evidence>
<dbReference type="PIRSF" id="PIRSF006107">
    <property type="entry name" value="PhpActrans_proteobac"/>
    <property type="match status" value="1"/>
</dbReference>
<dbReference type="InterPro" id="IPR042112">
    <property type="entry name" value="P_AcTrfase_dom2"/>
</dbReference>
<comment type="similarity">
    <text evidence="4 13">In the C-terminal section; belongs to the phosphate acetyltransferase and butyryltransferase family.</text>
</comment>
<evidence type="ECO:0000259" key="16">
    <source>
        <dbReference type="Pfam" id="PF07085"/>
    </source>
</evidence>
<keyword evidence="8 13" id="KW-0963">Cytoplasm</keyword>
<evidence type="ECO:0000256" key="10">
    <source>
        <dbReference type="ARBA" id="ARBA00023315"/>
    </source>
</evidence>
<dbReference type="AlphaFoldDB" id="A0A2A9CVT6"/>
<dbReference type="EMBL" id="PDJC01000001">
    <property type="protein sequence ID" value="PFG18256.1"/>
    <property type="molecule type" value="Genomic_DNA"/>
</dbReference>
<dbReference type="GO" id="GO:0008959">
    <property type="term" value="F:phosphate acetyltransferase activity"/>
    <property type="evidence" value="ECO:0007669"/>
    <property type="project" value="UniProtKB-EC"/>
</dbReference>
<dbReference type="SUPFAM" id="SSF52540">
    <property type="entry name" value="P-loop containing nucleoside triphosphate hydrolases"/>
    <property type="match status" value="1"/>
</dbReference>
<dbReference type="InterPro" id="IPR050500">
    <property type="entry name" value="Phos_Acetyltrans/Butyryltrans"/>
</dbReference>
<dbReference type="PANTHER" id="PTHR43356">
    <property type="entry name" value="PHOSPHATE ACETYLTRANSFERASE"/>
    <property type="match status" value="1"/>
</dbReference>
<dbReference type="InterPro" id="IPR042113">
    <property type="entry name" value="P_AcTrfase_dom1"/>
</dbReference>
<dbReference type="GO" id="GO:0005737">
    <property type="term" value="C:cytoplasm"/>
    <property type="evidence" value="ECO:0007669"/>
    <property type="project" value="UniProtKB-SubCell"/>
</dbReference>
<dbReference type="PANTHER" id="PTHR43356:SF3">
    <property type="entry name" value="PHOSPHATE ACETYLTRANSFERASE"/>
    <property type="match status" value="1"/>
</dbReference>
<dbReference type="Proteomes" id="UP000226079">
    <property type="component" value="Unassembled WGS sequence"/>
</dbReference>
<dbReference type="Gene3D" id="3.40.50.10750">
    <property type="entry name" value="Isocitrate/Isopropylmalate dehydrogenase-like"/>
    <property type="match status" value="1"/>
</dbReference>
<dbReference type="InterPro" id="IPR010766">
    <property type="entry name" value="DRTGG"/>
</dbReference>
<comment type="subcellular location">
    <subcellularLocation>
        <location evidence="2 13">Cytoplasm</location>
    </subcellularLocation>
</comment>
<feature type="domain" description="Phosphate acetyl/butaryl transferase" evidence="15">
    <location>
        <begin position="392"/>
        <end position="709"/>
    </location>
</feature>
<keyword evidence="10 13" id="KW-0012">Acyltransferase</keyword>
<evidence type="ECO:0000256" key="3">
    <source>
        <dbReference type="ARBA" id="ARBA00004989"/>
    </source>
</evidence>
<accession>A0A2A9CVT6</accession>
<evidence type="ECO:0000256" key="14">
    <source>
        <dbReference type="SAM" id="MobiDB-lite"/>
    </source>
</evidence>
<dbReference type="Pfam" id="PF01515">
    <property type="entry name" value="PTA_PTB"/>
    <property type="match status" value="1"/>
</dbReference>
<dbReference type="InterPro" id="IPR028979">
    <property type="entry name" value="Ser_kin/Pase_Hpr-like_N_sf"/>
</dbReference>
<evidence type="ECO:0000313" key="17">
    <source>
        <dbReference type="EMBL" id="PFG18256.1"/>
    </source>
</evidence>
<proteinExistence type="inferred from homology"/>
<dbReference type="Gene3D" id="3.40.50.10950">
    <property type="match status" value="1"/>
</dbReference>
<keyword evidence="9 13" id="KW-0808">Transferase</keyword>
<gene>
    <name evidence="17" type="ORF">ATK74_2840</name>
</gene>
<comment type="caution">
    <text evidence="17">The sequence shown here is derived from an EMBL/GenBank/DDBJ whole genome shotgun (WGS) entry which is preliminary data.</text>
</comment>
<dbReference type="Pfam" id="PF13500">
    <property type="entry name" value="AAA_26"/>
    <property type="match status" value="1"/>
</dbReference>
<dbReference type="GO" id="GO:0006085">
    <property type="term" value="P:acetyl-CoA biosynthetic process"/>
    <property type="evidence" value="ECO:0007669"/>
    <property type="project" value="UniProtKB-UniPathway"/>
</dbReference>
<evidence type="ECO:0000256" key="2">
    <source>
        <dbReference type="ARBA" id="ARBA00004496"/>
    </source>
</evidence>
<organism evidence="17 18">
    <name type="scientific">Propionicimonas paludicola</name>
    <dbReference type="NCBI Taxonomy" id="185243"/>
    <lineage>
        <taxon>Bacteria</taxon>
        <taxon>Bacillati</taxon>
        <taxon>Actinomycetota</taxon>
        <taxon>Actinomycetes</taxon>
        <taxon>Propionibacteriales</taxon>
        <taxon>Nocardioidaceae</taxon>
        <taxon>Propionicimonas</taxon>
    </lineage>
</organism>
<dbReference type="InterPro" id="IPR002505">
    <property type="entry name" value="PTA_PTB"/>
</dbReference>
<dbReference type="NCBIfam" id="NF007233">
    <property type="entry name" value="PRK09653.1"/>
    <property type="match status" value="1"/>
</dbReference>
<comment type="function">
    <text evidence="12 13">Involved in acetate metabolism.</text>
</comment>
<dbReference type="Pfam" id="PF07085">
    <property type="entry name" value="DRTGG"/>
    <property type="match status" value="1"/>
</dbReference>
<evidence type="ECO:0000256" key="12">
    <source>
        <dbReference type="ARBA" id="ARBA00049955"/>
    </source>
</evidence>
<dbReference type="InterPro" id="IPR027417">
    <property type="entry name" value="P-loop_NTPase"/>
</dbReference>
<dbReference type="InterPro" id="IPR004614">
    <property type="entry name" value="P_AcTrfase"/>
</dbReference>
<dbReference type="SUPFAM" id="SSF53659">
    <property type="entry name" value="Isocitrate/Isopropylmalate dehydrogenase-like"/>
    <property type="match status" value="1"/>
</dbReference>
<evidence type="ECO:0000256" key="1">
    <source>
        <dbReference type="ARBA" id="ARBA00000705"/>
    </source>
</evidence>
<sequence>MVGTAHPSIGEPDERTSVHGLPSVSDNLTSVSTSIYAASPEGLTGKSMVAVGLIEALTRTLGSVGVFRPLVRDGVKDPILQTLIEQPGVSQGYDEGIGVTYDDVRADADAAQATLVERFAALKDKHENVVILGSDYTDVASPTELNFNAKVAANLNTPVVLVVSGRARDAEGIREAAEGGLREFRANHVKVLAVIANRVEPELVDAVKAELAKLTDVLVAVLPCEKLLAAPTVADQFASVDAKLVLGNPALLNRESASVLVAAMTLPNVLSRLEPESTVIMPSDRSDMLPGLLLAHTSGSFPPLAAILLLGGYEIPETIKTLITSIHNELPIGTTELGTFTSAERMFRLEGAMTSSPRKVEVARRIFSENVDVPALLSALQVHRSEVITPLMFEHQLQEIARSDRRTIVLPESTDDRILKSADILLRRGVARLILLGDAGAIKARATHLGLALAGVEVVDPTDPRLVEQFATEYARLRAHKGVTLEQAKDKLKDLSYFGTMMVHLGMADGMVSGAINTTANTIRPSLEFIKTRPGVSVVSGSFLMCLPDRVVVYADCAVNPNPTEEQLADIAISSAATAAGFGIEPRVAMLSYSTGTSGTGVDVDKVRAATEIVRQRAPELALEGPIQFDAAVDPVVAKTKLPESAVAGRATVFIFPDLNTGNNTYKAVQRSSGAVAIGPVLQGLNKPVNDLSRGALVEDIVNTVAITAIQAQAAK</sequence>
<feature type="region of interest" description="Disordered" evidence="14">
    <location>
        <begin position="1"/>
        <end position="25"/>
    </location>
</feature>
<dbReference type="EC" id="2.3.1.8" evidence="6 13"/>
<dbReference type="InterPro" id="IPR016475">
    <property type="entry name" value="P-Actrans_bac"/>
</dbReference>
<evidence type="ECO:0000256" key="13">
    <source>
        <dbReference type="PIRNR" id="PIRNR006107"/>
    </source>
</evidence>
<feature type="domain" description="DRTGG" evidence="16">
    <location>
        <begin position="240"/>
        <end position="347"/>
    </location>
</feature>
<dbReference type="Gene3D" id="3.40.50.300">
    <property type="entry name" value="P-loop containing nucleotide triphosphate hydrolases"/>
    <property type="match status" value="1"/>
</dbReference>
<comment type="catalytic activity">
    <reaction evidence="1 13">
        <text>acetyl-CoA + phosphate = acetyl phosphate + CoA</text>
        <dbReference type="Rhea" id="RHEA:19521"/>
        <dbReference type="ChEBI" id="CHEBI:22191"/>
        <dbReference type="ChEBI" id="CHEBI:43474"/>
        <dbReference type="ChEBI" id="CHEBI:57287"/>
        <dbReference type="ChEBI" id="CHEBI:57288"/>
        <dbReference type="EC" id="2.3.1.8"/>
    </reaction>
</comment>
<dbReference type="FunFam" id="3.40.50.10750:FF:000001">
    <property type="entry name" value="Phosphate acetyltransferase"/>
    <property type="match status" value="1"/>
</dbReference>
<evidence type="ECO:0000256" key="8">
    <source>
        <dbReference type="ARBA" id="ARBA00022490"/>
    </source>
</evidence>
<evidence type="ECO:0000256" key="9">
    <source>
        <dbReference type="ARBA" id="ARBA00022679"/>
    </source>
</evidence>
<protein>
    <recommendedName>
        <fullName evidence="7 13">Phosphate acetyltransferase</fullName>
        <ecNumber evidence="6 13">2.3.1.8</ecNumber>
    </recommendedName>
    <alternativeName>
        <fullName evidence="11 13">Phosphotransacetylase</fullName>
    </alternativeName>
</protein>
<evidence type="ECO:0000256" key="5">
    <source>
        <dbReference type="ARBA" id="ARBA00009786"/>
    </source>
</evidence>
<dbReference type="Gene3D" id="3.40.1390.20">
    <property type="entry name" value="HprK N-terminal domain-like"/>
    <property type="match status" value="1"/>
</dbReference>
<evidence type="ECO:0000259" key="15">
    <source>
        <dbReference type="Pfam" id="PF01515"/>
    </source>
</evidence>
<comment type="similarity">
    <text evidence="5 13">In the N-terminal section; belongs to the CobB/CobQ family.</text>
</comment>
<evidence type="ECO:0000256" key="4">
    <source>
        <dbReference type="ARBA" id="ARBA00008756"/>
    </source>
</evidence>
<dbReference type="UniPathway" id="UPA00340">
    <property type="reaction ID" value="UER00459"/>
</dbReference>
<comment type="domain">
    <text evidence="13">The N-terminal region seems to be important for proper quaternary structure. The C-terminal region contains the substrate-binding site.</text>
</comment>
<dbReference type="NCBIfam" id="TIGR00651">
    <property type="entry name" value="pta"/>
    <property type="match status" value="1"/>
</dbReference>
<keyword evidence="18" id="KW-1185">Reference proteome</keyword>
<dbReference type="NCBIfam" id="NF004167">
    <property type="entry name" value="PRK05632.1"/>
    <property type="match status" value="1"/>
</dbReference>
<reference evidence="17 18" key="1">
    <citation type="submission" date="2017-10" db="EMBL/GenBank/DDBJ databases">
        <title>Sequencing the genomes of 1000 actinobacteria strains.</title>
        <authorList>
            <person name="Klenk H.-P."/>
        </authorList>
    </citation>
    <scope>NUCLEOTIDE SEQUENCE [LARGE SCALE GENOMIC DNA]</scope>
    <source>
        <strain evidence="17 18">DSM 15597</strain>
    </source>
</reference>